<dbReference type="SUPFAM" id="SSF56519">
    <property type="entry name" value="Penicillin binding protein dimerisation domain"/>
    <property type="match status" value="1"/>
</dbReference>
<dbReference type="EC" id="3.4.16.4" evidence="4"/>
<dbReference type="InterPro" id="IPR001460">
    <property type="entry name" value="PCN-bd_Tpept"/>
</dbReference>
<comment type="similarity">
    <text evidence="3">Belongs to the transpeptidase family.</text>
</comment>
<dbReference type="Pfam" id="PF00905">
    <property type="entry name" value="Transpeptidase"/>
    <property type="match status" value="1"/>
</dbReference>
<dbReference type="Gene3D" id="3.90.1310.10">
    <property type="entry name" value="Penicillin-binding protein 2a (Domain 2)"/>
    <property type="match status" value="1"/>
</dbReference>
<dbReference type="GO" id="GO:0071555">
    <property type="term" value="P:cell wall organization"/>
    <property type="evidence" value="ECO:0007669"/>
    <property type="project" value="TreeGrafter"/>
</dbReference>
<dbReference type="Gene3D" id="3.30.450.330">
    <property type="match status" value="1"/>
</dbReference>
<dbReference type="InterPro" id="IPR005311">
    <property type="entry name" value="PBP_dimer"/>
</dbReference>
<comment type="caution">
    <text evidence="10">The sequence shown here is derived from an EMBL/GenBank/DDBJ whole genome shotgun (WGS) entry which is preliminary data.</text>
</comment>
<accession>A0A544TG96</accession>
<reference evidence="10 11" key="1">
    <citation type="submission" date="2019-06" db="EMBL/GenBank/DDBJ databases">
        <title>Psychrobacillus vulpis sp. nov., a new species isolated from feces of a red fox that inhabits in The Tablas de Daimiel Natural Park, Albacete, Spain.</title>
        <authorList>
            <person name="Rodriguez M."/>
            <person name="Reina J.C."/>
            <person name="Bejar V."/>
            <person name="Llamas I."/>
        </authorList>
    </citation>
    <scope>NUCLEOTIDE SEQUENCE [LARGE SCALE GENOMIC DNA]</scope>
    <source>
        <strain evidence="10 11">Z8</strain>
    </source>
</reference>
<dbReference type="SUPFAM" id="SSF56601">
    <property type="entry name" value="beta-lactamase/transpeptidase-like"/>
    <property type="match status" value="1"/>
</dbReference>
<evidence type="ECO:0000256" key="7">
    <source>
        <dbReference type="SAM" id="Phobius"/>
    </source>
</evidence>
<dbReference type="PANTHER" id="PTHR30627:SF1">
    <property type="entry name" value="PEPTIDOGLYCAN D,D-TRANSPEPTIDASE FTSI"/>
    <property type="match status" value="1"/>
</dbReference>
<evidence type="ECO:0000256" key="3">
    <source>
        <dbReference type="ARBA" id="ARBA00007171"/>
    </source>
</evidence>
<dbReference type="InterPro" id="IPR050515">
    <property type="entry name" value="Beta-lactam/transpept"/>
</dbReference>
<proteinExistence type="inferred from homology"/>
<feature type="domain" description="Penicillin-binding protein dimerisation" evidence="9">
    <location>
        <begin position="55"/>
        <end position="200"/>
    </location>
</feature>
<dbReference type="AlphaFoldDB" id="A0A544TG96"/>
<dbReference type="InterPro" id="IPR036138">
    <property type="entry name" value="PBP_dimer_sf"/>
</dbReference>
<dbReference type="RefSeq" id="WP_142644194.1">
    <property type="nucleotide sequence ID" value="NZ_VDGI01000033.1"/>
</dbReference>
<dbReference type="GO" id="GO:0005886">
    <property type="term" value="C:plasma membrane"/>
    <property type="evidence" value="ECO:0007669"/>
    <property type="project" value="TreeGrafter"/>
</dbReference>
<gene>
    <name evidence="10" type="ORF">FG384_18640</name>
</gene>
<name>A0A544TG96_9BACI</name>
<comment type="subcellular location">
    <subcellularLocation>
        <location evidence="1">Membrane</location>
    </subcellularLocation>
</comment>
<evidence type="ECO:0000313" key="11">
    <source>
        <dbReference type="Proteomes" id="UP000316626"/>
    </source>
</evidence>
<dbReference type="EMBL" id="VDGI01000033">
    <property type="protein sequence ID" value="TQR16472.1"/>
    <property type="molecule type" value="Genomic_DNA"/>
</dbReference>
<keyword evidence="11" id="KW-1185">Reference proteome</keyword>
<evidence type="ECO:0000256" key="4">
    <source>
        <dbReference type="ARBA" id="ARBA00012448"/>
    </source>
</evidence>
<dbReference type="UniPathway" id="UPA00219"/>
<protein>
    <recommendedName>
        <fullName evidence="4">serine-type D-Ala-D-Ala carboxypeptidase</fullName>
        <ecNumber evidence="4">3.4.16.4</ecNumber>
    </recommendedName>
</protein>
<dbReference type="Proteomes" id="UP000316626">
    <property type="component" value="Unassembled WGS sequence"/>
</dbReference>
<evidence type="ECO:0000256" key="2">
    <source>
        <dbReference type="ARBA" id="ARBA00004752"/>
    </source>
</evidence>
<comment type="pathway">
    <text evidence="2">Cell wall biogenesis; peptidoglycan biosynthesis.</text>
</comment>
<dbReference type="GO" id="GO:0009252">
    <property type="term" value="P:peptidoglycan biosynthetic process"/>
    <property type="evidence" value="ECO:0007669"/>
    <property type="project" value="UniProtKB-UniPathway"/>
</dbReference>
<dbReference type="SUPFAM" id="SSF54184">
    <property type="entry name" value="Penicillin-binding protein 2x (pbp-2x), c-terminal domain"/>
    <property type="match status" value="1"/>
</dbReference>
<dbReference type="Gene3D" id="3.40.710.10">
    <property type="entry name" value="DD-peptidase/beta-lactamase superfamily"/>
    <property type="match status" value="1"/>
</dbReference>
<keyword evidence="7" id="KW-0812">Transmembrane</keyword>
<evidence type="ECO:0000313" key="10">
    <source>
        <dbReference type="EMBL" id="TQR16472.1"/>
    </source>
</evidence>
<feature type="domain" description="Penicillin-binding protein transpeptidase" evidence="8">
    <location>
        <begin position="247"/>
        <end position="555"/>
    </location>
</feature>
<dbReference type="InterPro" id="IPR012338">
    <property type="entry name" value="Beta-lactam/transpept-like"/>
</dbReference>
<keyword evidence="7" id="KW-1133">Transmembrane helix</keyword>
<dbReference type="GO" id="GO:0009002">
    <property type="term" value="F:serine-type D-Ala-D-Ala carboxypeptidase activity"/>
    <property type="evidence" value="ECO:0007669"/>
    <property type="project" value="UniProtKB-EC"/>
</dbReference>
<evidence type="ECO:0000256" key="1">
    <source>
        <dbReference type="ARBA" id="ARBA00004370"/>
    </source>
</evidence>
<keyword evidence="5 7" id="KW-0472">Membrane</keyword>
<feature type="transmembrane region" description="Helical" evidence="7">
    <location>
        <begin position="12"/>
        <end position="34"/>
    </location>
</feature>
<dbReference type="GO" id="GO:0008658">
    <property type="term" value="F:penicillin binding"/>
    <property type="evidence" value="ECO:0007669"/>
    <property type="project" value="InterPro"/>
</dbReference>
<evidence type="ECO:0000256" key="5">
    <source>
        <dbReference type="ARBA" id="ARBA00023136"/>
    </source>
</evidence>
<dbReference type="OrthoDB" id="9804124at2"/>
<comment type="catalytic activity">
    <reaction evidence="6">
        <text>Preferential cleavage: (Ac)2-L-Lys-D-Ala-|-D-Ala. Also transpeptidation of peptidyl-alanyl moieties that are N-acyl substituents of D-alanine.</text>
        <dbReference type="EC" id="3.4.16.4"/>
    </reaction>
</comment>
<dbReference type="Pfam" id="PF03717">
    <property type="entry name" value="PBP_dimer"/>
    <property type="match status" value="1"/>
</dbReference>
<evidence type="ECO:0000256" key="6">
    <source>
        <dbReference type="ARBA" id="ARBA00034000"/>
    </source>
</evidence>
<sequence length="632" mass="70120">MSKVKEILRLRVIWVITILLFLSVVLKLVQLQFFQFDELTTKAKESWDRELPYASLRGNILDRNGEVIVGNKLAPTLFYMPSQNDEPEKVAEQIAPLINMEKNALLEQIDKNNYLIKIAPKGKNISSELAMEIQDKNIKGLYAGIDYIRDYPHGNMLSRLIGFTGYDAQGLAGIEYQYDSILKGKSSAIRMFTDAKGVPLPHVDDGWKNGVTGNHVQLTIDMKIQQVVERELSQAMQKYDATQAIGIAMNPNTGEILALASSPNFDPASYQEVDSTIYNRNLPVWMTFEPGSTFKIITLSAALEEKVVDLEKDHFHDIGYSMVEGAKLRCWKREGHGNQSFLEVVENSCNPGFIELGRRVGPDKLSDYIRKFGFGQSTGSGMAGESTGILFSKDSYGPVEHATTSFGQGISVTPIQQVQAVAAAINGGYLYKPFIVKNILDGDSNDVLSSTEPEMKHKVISEETSALVRDALEHVVAEGSGRNAYRDQLRIGGKTGTAQKVQNGRYMDGEYIVSFIGFAPADNPEIIVYVAIDNPKHASQFGGVIAAPIVGQIIEDSLEVTGGGKQIEKEYRWGDIPQVRVPNLVGVKKKEITEYMYPFSIIWHGDGEEILTQLPRENSLIPIDGKIHVYTK</sequence>
<organism evidence="10 11">
    <name type="scientific">Psychrobacillus vulpis</name>
    <dbReference type="NCBI Taxonomy" id="2325572"/>
    <lineage>
        <taxon>Bacteria</taxon>
        <taxon>Bacillati</taxon>
        <taxon>Bacillota</taxon>
        <taxon>Bacilli</taxon>
        <taxon>Bacillales</taxon>
        <taxon>Bacillaceae</taxon>
        <taxon>Psychrobacillus</taxon>
    </lineage>
</organism>
<evidence type="ECO:0000259" key="9">
    <source>
        <dbReference type="Pfam" id="PF03717"/>
    </source>
</evidence>
<dbReference type="PANTHER" id="PTHR30627">
    <property type="entry name" value="PEPTIDOGLYCAN D,D-TRANSPEPTIDASE"/>
    <property type="match status" value="1"/>
</dbReference>
<evidence type="ECO:0000259" key="8">
    <source>
        <dbReference type="Pfam" id="PF00905"/>
    </source>
</evidence>